<evidence type="ECO:0000256" key="4">
    <source>
        <dbReference type="ARBA" id="ARBA00022529"/>
    </source>
</evidence>
<dbReference type="PANTHER" id="PTHR36788:SF3">
    <property type="entry name" value="DEFENSIN-LIKE PROTEIN 171-RELATED"/>
    <property type="match status" value="1"/>
</dbReference>
<evidence type="ECO:0000313" key="10">
    <source>
        <dbReference type="EMBL" id="CAH2077518.1"/>
    </source>
</evidence>
<feature type="chain" id="PRO_5043097899" description="Defensin-like protein" evidence="9">
    <location>
        <begin position="30"/>
        <end position="79"/>
    </location>
</feature>
<evidence type="ECO:0000256" key="1">
    <source>
        <dbReference type="ARBA" id="ARBA00004613"/>
    </source>
</evidence>
<keyword evidence="11" id="KW-1185">Reference proteome</keyword>
<comment type="similarity">
    <text evidence="2 9">Belongs to the DEFL family.</text>
</comment>
<comment type="subcellular location">
    <subcellularLocation>
        <location evidence="1 9">Secreted</location>
    </subcellularLocation>
</comment>
<organism evidence="10 11">
    <name type="scientific">Thlaspi arvense</name>
    <name type="common">Field penny-cress</name>
    <dbReference type="NCBI Taxonomy" id="13288"/>
    <lineage>
        <taxon>Eukaryota</taxon>
        <taxon>Viridiplantae</taxon>
        <taxon>Streptophyta</taxon>
        <taxon>Embryophyta</taxon>
        <taxon>Tracheophyta</taxon>
        <taxon>Spermatophyta</taxon>
        <taxon>Magnoliopsida</taxon>
        <taxon>eudicotyledons</taxon>
        <taxon>Gunneridae</taxon>
        <taxon>Pentapetalae</taxon>
        <taxon>rosids</taxon>
        <taxon>malvids</taxon>
        <taxon>Brassicales</taxon>
        <taxon>Brassicaceae</taxon>
        <taxon>Thlaspideae</taxon>
        <taxon>Thlaspi</taxon>
    </lineage>
</organism>
<protein>
    <recommendedName>
        <fullName evidence="9">Defensin-like protein</fullName>
    </recommendedName>
</protein>
<evidence type="ECO:0000313" key="11">
    <source>
        <dbReference type="Proteomes" id="UP000836841"/>
    </source>
</evidence>
<evidence type="ECO:0000256" key="9">
    <source>
        <dbReference type="RuleBase" id="RU367109"/>
    </source>
</evidence>
<sequence length="79" mass="8256">MAKATSSLVFPINFLVIFALVQQMAACGAIIGSCRDIPNCDGSCKAKFGIIASGYCDHVPVGYGACICSKPCPKDKILI</sequence>
<accession>A0AAU9T0N0</accession>
<keyword evidence="6 9" id="KW-0732">Signal</keyword>
<feature type="signal peptide" evidence="9">
    <location>
        <begin position="1"/>
        <end position="29"/>
    </location>
</feature>
<proteinExistence type="inferred from homology"/>
<keyword evidence="8" id="KW-1015">Disulfide bond</keyword>
<evidence type="ECO:0000256" key="5">
    <source>
        <dbReference type="ARBA" id="ARBA00022577"/>
    </source>
</evidence>
<keyword evidence="7 9" id="KW-0611">Plant defense</keyword>
<dbReference type="GO" id="GO:0005576">
    <property type="term" value="C:extracellular region"/>
    <property type="evidence" value="ECO:0007669"/>
    <property type="project" value="UniProtKB-SubCell"/>
</dbReference>
<dbReference type="PANTHER" id="PTHR36788">
    <property type="entry name" value="DEFENSIN-LIKE PROTEIN 183"/>
    <property type="match status" value="1"/>
</dbReference>
<keyword evidence="5 9" id="KW-0295">Fungicide</keyword>
<evidence type="ECO:0000256" key="2">
    <source>
        <dbReference type="ARBA" id="ARBA00006722"/>
    </source>
</evidence>
<evidence type="ECO:0000256" key="8">
    <source>
        <dbReference type="ARBA" id="ARBA00023157"/>
    </source>
</evidence>
<keyword evidence="4 9" id="KW-0929">Antimicrobial</keyword>
<name>A0AAU9T0N0_THLAR</name>
<reference evidence="10 11" key="1">
    <citation type="submission" date="2022-03" db="EMBL/GenBank/DDBJ databases">
        <authorList>
            <person name="Nunn A."/>
            <person name="Chopra R."/>
            <person name="Nunn A."/>
            <person name="Contreras Garrido A."/>
        </authorList>
    </citation>
    <scope>NUCLEOTIDE SEQUENCE [LARGE SCALE GENOMIC DNA]</scope>
</reference>
<keyword evidence="3 9" id="KW-0964">Secreted</keyword>
<dbReference type="EMBL" id="OU466863">
    <property type="protein sequence ID" value="CAH2077518.1"/>
    <property type="molecule type" value="Genomic_DNA"/>
</dbReference>
<dbReference type="GO" id="GO:0050832">
    <property type="term" value="P:defense response to fungus"/>
    <property type="evidence" value="ECO:0007669"/>
    <property type="project" value="UniProtKB-UniRule"/>
</dbReference>
<evidence type="ECO:0000256" key="6">
    <source>
        <dbReference type="ARBA" id="ARBA00022729"/>
    </source>
</evidence>
<dbReference type="Proteomes" id="UP000836841">
    <property type="component" value="Chromosome 7"/>
</dbReference>
<evidence type="ECO:0000256" key="7">
    <source>
        <dbReference type="ARBA" id="ARBA00022821"/>
    </source>
</evidence>
<dbReference type="GO" id="GO:0031640">
    <property type="term" value="P:killing of cells of another organism"/>
    <property type="evidence" value="ECO:0007669"/>
    <property type="project" value="UniProtKB-UniRule"/>
</dbReference>
<dbReference type="PROSITE" id="PS51257">
    <property type="entry name" value="PROKAR_LIPOPROTEIN"/>
    <property type="match status" value="1"/>
</dbReference>
<dbReference type="AlphaFoldDB" id="A0AAU9T0N0"/>
<dbReference type="InterPro" id="IPR039641">
    <property type="entry name" value="LCR"/>
</dbReference>
<gene>
    <name evidence="10" type="ORF">TAV2_LOCUS23879</name>
</gene>
<evidence type="ECO:0000256" key="3">
    <source>
        <dbReference type="ARBA" id="ARBA00022525"/>
    </source>
</evidence>